<comment type="caution">
    <text evidence="2">The sequence shown here is derived from an EMBL/GenBank/DDBJ whole genome shotgun (WGS) entry which is preliminary data.</text>
</comment>
<sequence>MDKFVEANKSVAGWMEPKPVEPGSLFAPHQHKSVAPKPVARSSLSAPYQPGADWYYAHDNAIPFPPARSGRGFKGPRSLISTCIRVLAENIVGAPNPGELLSDLPEHLQRPLWKELYARNMSLGHWWNLSSPLIPKPPGPASNHAISRKGKEKEVQAVSGKGKGKEVRFPMGLIRYAHDVGCPTCKLDVYLAPLMDWKEGLIYICIDNVGRFETHEMIPLATLPQLAVLEIIERQRDEGSRIDDRLIRAWSEVPGVSFPSLRVLKFVSRGHRVTPSALQYVLPLPRLEILDITAVKECPLRTSNETKDIVNHFGWKITEPIITEARQSLFVAYTEAYLEREVHRAGVMGLKWLFENDKQPAVWADNPRLPRYREWEESREMADEKEKAEDDAGHVEPGPEQPDGPDLRDYLDDGWRAVLQGTHELSGAARPQTIYGTGRHEMTVDQIFWFLALLDQRQVGKAKQTAMQKQVEGVTLPGDQFVSLTLCAPAYGHCYHRLDLCVSRLIFSRRRDGAVAPSGAPSGSSTEIPPHLKRSEPEAEQGPGPGPAPSWAPRSDDRKETNLEPGKRQKRSTGDLLSSFGVPQGKPE</sequence>
<evidence type="ECO:0000256" key="1">
    <source>
        <dbReference type="SAM" id="MobiDB-lite"/>
    </source>
</evidence>
<name>A0AAE0LML3_9PEZI</name>
<keyword evidence="3" id="KW-1185">Reference proteome</keyword>
<dbReference type="AlphaFoldDB" id="A0AAE0LML3"/>
<feature type="region of interest" description="Disordered" evidence="1">
    <location>
        <begin position="138"/>
        <end position="161"/>
    </location>
</feature>
<feature type="compositionally biased region" description="Basic and acidic residues" evidence="1">
    <location>
        <begin position="376"/>
        <end position="394"/>
    </location>
</feature>
<evidence type="ECO:0000313" key="2">
    <source>
        <dbReference type="EMBL" id="KAK3290748.1"/>
    </source>
</evidence>
<organism evidence="2 3">
    <name type="scientific">Chaetomium fimeti</name>
    <dbReference type="NCBI Taxonomy" id="1854472"/>
    <lineage>
        <taxon>Eukaryota</taxon>
        <taxon>Fungi</taxon>
        <taxon>Dikarya</taxon>
        <taxon>Ascomycota</taxon>
        <taxon>Pezizomycotina</taxon>
        <taxon>Sordariomycetes</taxon>
        <taxon>Sordariomycetidae</taxon>
        <taxon>Sordariales</taxon>
        <taxon>Chaetomiaceae</taxon>
        <taxon>Chaetomium</taxon>
    </lineage>
</organism>
<reference evidence="2" key="2">
    <citation type="submission" date="2023-06" db="EMBL/GenBank/DDBJ databases">
        <authorList>
            <consortium name="Lawrence Berkeley National Laboratory"/>
            <person name="Haridas S."/>
            <person name="Hensen N."/>
            <person name="Bonometti L."/>
            <person name="Westerberg I."/>
            <person name="Brannstrom I.O."/>
            <person name="Guillou S."/>
            <person name="Cros-Aarteil S."/>
            <person name="Calhoun S."/>
            <person name="Kuo A."/>
            <person name="Mondo S."/>
            <person name="Pangilinan J."/>
            <person name="Riley R."/>
            <person name="Labutti K."/>
            <person name="Andreopoulos B."/>
            <person name="Lipzen A."/>
            <person name="Chen C."/>
            <person name="Yanf M."/>
            <person name="Daum C."/>
            <person name="Ng V."/>
            <person name="Clum A."/>
            <person name="Steindorff A."/>
            <person name="Ohm R."/>
            <person name="Martin F."/>
            <person name="Silar P."/>
            <person name="Natvig D."/>
            <person name="Lalanne C."/>
            <person name="Gautier V."/>
            <person name="Ament-Velasquez S.L."/>
            <person name="Kruys A."/>
            <person name="Hutchinson M.I."/>
            <person name="Powell A.J."/>
            <person name="Barry K."/>
            <person name="Miller A.N."/>
            <person name="Grigoriev I.V."/>
            <person name="Debuchy R."/>
            <person name="Gladieux P."/>
            <person name="Thoren M.H."/>
            <person name="Johannesson H."/>
        </authorList>
    </citation>
    <scope>NUCLEOTIDE SEQUENCE</scope>
    <source>
        <strain evidence="2">CBS 168.71</strain>
    </source>
</reference>
<accession>A0AAE0LML3</accession>
<feature type="region of interest" description="Disordered" evidence="1">
    <location>
        <begin position="513"/>
        <end position="588"/>
    </location>
</feature>
<dbReference type="Proteomes" id="UP001278766">
    <property type="component" value="Unassembled WGS sequence"/>
</dbReference>
<feature type="compositionally biased region" description="Basic and acidic residues" evidence="1">
    <location>
        <begin position="554"/>
        <end position="567"/>
    </location>
</feature>
<dbReference type="GeneID" id="87845378"/>
<gene>
    <name evidence="2" type="ORF">B0H64DRAFT_55644</name>
</gene>
<proteinExistence type="predicted"/>
<protein>
    <submittedName>
        <fullName evidence="2">Uncharacterized protein</fullName>
    </submittedName>
</protein>
<dbReference type="EMBL" id="JAUEPN010000012">
    <property type="protein sequence ID" value="KAK3290748.1"/>
    <property type="molecule type" value="Genomic_DNA"/>
</dbReference>
<evidence type="ECO:0000313" key="3">
    <source>
        <dbReference type="Proteomes" id="UP001278766"/>
    </source>
</evidence>
<reference evidence="2" key="1">
    <citation type="journal article" date="2023" name="Mol. Phylogenet. Evol.">
        <title>Genome-scale phylogeny and comparative genomics of the fungal order Sordariales.</title>
        <authorList>
            <person name="Hensen N."/>
            <person name="Bonometti L."/>
            <person name="Westerberg I."/>
            <person name="Brannstrom I.O."/>
            <person name="Guillou S."/>
            <person name="Cros-Aarteil S."/>
            <person name="Calhoun S."/>
            <person name="Haridas S."/>
            <person name="Kuo A."/>
            <person name="Mondo S."/>
            <person name="Pangilinan J."/>
            <person name="Riley R."/>
            <person name="LaButti K."/>
            <person name="Andreopoulos B."/>
            <person name="Lipzen A."/>
            <person name="Chen C."/>
            <person name="Yan M."/>
            <person name="Daum C."/>
            <person name="Ng V."/>
            <person name="Clum A."/>
            <person name="Steindorff A."/>
            <person name="Ohm R.A."/>
            <person name="Martin F."/>
            <person name="Silar P."/>
            <person name="Natvig D.O."/>
            <person name="Lalanne C."/>
            <person name="Gautier V."/>
            <person name="Ament-Velasquez S.L."/>
            <person name="Kruys A."/>
            <person name="Hutchinson M.I."/>
            <person name="Powell A.J."/>
            <person name="Barry K."/>
            <person name="Miller A.N."/>
            <person name="Grigoriev I.V."/>
            <person name="Debuchy R."/>
            <person name="Gladieux P."/>
            <person name="Hiltunen Thoren M."/>
            <person name="Johannesson H."/>
        </authorList>
    </citation>
    <scope>NUCLEOTIDE SEQUENCE</scope>
    <source>
        <strain evidence="2">CBS 168.71</strain>
    </source>
</reference>
<feature type="compositionally biased region" description="Low complexity" evidence="1">
    <location>
        <begin position="516"/>
        <end position="525"/>
    </location>
</feature>
<dbReference type="RefSeq" id="XP_062654262.1">
    <property type="nucleotide sequence ID" value="XM_062808430.1"/>
</dbReference>
<feature type="region of interest" description="Disordered" evidence="1">
    <location>
        <begin position="376"/>
        <end position="406"/>
    </location>
</feature>